<gene>
    <name evidence="1" type="ORF">DFH07DRAFT_262018</name>
</gene>
<evidence type="ECO:0000313" key="2">
    <source>
        <dbReference type="Proteomes" id="UP001215280"/>
    </source>
</evidence>
<comment type="caution">
    <text evidence="1">The sequence shown here is derived from an EMBL/GenBank/DDBJ whole genome shotgun (WGS) entry which is preliminary data.</text>
</comment>
<accession>A0AAD7HPQ2</accession>
<keyword evidence="2" id="KW-1185">Reference proteome</keyword>
<dbReference type="AlphaFoldDB" id="A0AAD7HPQ2"/>
<evidence type="ECO:0000313" key="1">
    <source>
        <dbReference type="EMBL" id="KAJ7724953.1"/>
    </source>
</evidence>
<protein>
    <submittedName>
        <fullName evidence="1">Uncharacterized protein</fullName>
    </submittedName>
</protein>
<reference evidence="1" key="1">
    <citation type="submission" date="2023-03" db="EMBL/GenBank/DDBJ databases">
        <title>Massive genome expansion in bonnet fungi (Mycena s.s.) driven by repeated elements and novel gene families across ecological guilds.</title>
        <authorList>
            <consortium name="Lawrence Berkeley National Laboratory"/>
            <person name="Harder C.B."/>
            <person name="Miyauchi S."/>
            <person name="Viragh M."/>
            <person name="Kuo A."/>
            <person name="Thoen E."/>
            <person name="Andreopoulos B."/>
            <person name="Lu D."/>
            <person name="Skrede I."/>
            <person name="Drula E."/>
            <person name="Henrissat B."/>
            <person name="Morin E."/>
            <person name="Kohler A."/>
            <person name="Barry K."/>
            <person name="LaButti K."/>
            <person name="Morin E."/>
            <person name="Salamov A."/>
            <person name="Lipzen A."/>
            <person name="Mereny Z."/>
            <person name="Hegedus B."/>
            <person name="Baldrian P."/>
            <person name="Stursova M."/>
            <person name="Weitz H."/>
            <person name="Taylor A."/>
            <person name="Grigoriev I.V."/>
            <person name="Nagy L.G."/>
            <person name="Martin F."/>
            <person name="Kauserud H."/>
        </authorList>
    </citation>
    <scope>NUCLEOTIDE SEQUENCE</scope>
    <source>
        <strain evidence="1">CBHHK188m</strain>
    </source>
</reference>
<dbReference type="EMBL" id="JARJLG010000233">
    <property type="protein sequence ID" value="KAJ7724953.1"/>
    <property type="molecule type" value="Genomic_DNA"/>
</dbReference>
<proteinExistence type="predicted"/>
<sequence length="172" mass="19012">MPENSRFPGWTACGDSSSHGRDCRNTSAWLDELTRKRAVLTEFVDAHLELVSPARRLPLDIVHGIFLACLPSGQNSTEYAPSVSYTPLVEECCILHARSLGVNSHRCPVRGQNAFYGRHSEQMAVAIGHPPLVDFCHLPIKAAGRVHASPHSHPIFPPLGTYHIHIPRVRIT</sequence>
<organism evidence="1 2">
    <name type="scientific">Mycena maculata</name>
    <dbReference type="NCBI Taxonomy" id="230809"/>
    <lineage>
        <taxon>Eukaryota</taxon>
        <taxon>Fungi</taxon>
        <taxon>Dikarya</taxon>
        <taxon>Basidiomycota</taxon>
        <taxon>Agaricomycotina</taxon>
        <taxon>Agaricomycetes</taxon>
        <taxon>Agaricomycetidae</taxon>
        <taxon>Agaricales</taxon>
        <taxon>Marasmiineae</taxon>
        <taxon>Mycenaceae</taxon>
        <taxon>Mycena</taxon>
    </lineage>
</organism>
<name>A0AAD7HPQ2_9AGAR</name>
<dbReference type="Proteomes" id="UP001215280">
    <property type="component" value="Unassembled WGS sequence"/>
</dbReference>